<organism evidence="2 3">
    <name type="scientific">Pseudomonas gingeri</name>
    <dbReference type="NCBI Taxonomy" id="117681"/>
    <lineage>
        <taxon>Bacteria</taxon>
        <taxon>Pseudomonadati</taxon>
        <taxon>Pseudomonadota</taxon>
        <taxon>Gammaproteobacteria</taxon>
        <taxon>Pseudomonadales</taxon>
        <taxon>Pseudomonadaceae</taxon>
        <taxon>Pseudomonas</taxon>
    </lineage>
</organism>
<dbReference type="InterPro" id="IPR011551">
    <property type="entry name" value="NTP_PyrPHydrolase_MazG"/>
</dbReference>
<evidence type="ECO:0000313" key="3">
    <source>
        <dbReference type="Proteomes" id="UP000582981"/>
    </source>
</evidence>
<dbReference type="EMBL" id="JACAPU010000007">
    <property type="protein sequence ID" value="NWB45867.1"/>
    <property type="molecule type" value="Genomic_DNA"/>
</dbReference>
<dbReference type="GO" id="GO:0046081">
    <property type="term" value="P:dUTP catabolic process"/>
    <property type="evidence" value="ECO:0007669"/>
    <property type="project" value="TreeGrafter"/>
</dbReference>
<dbReference type="Proteomes" id="UP000582981">
    <property type="component" value="Unassembled WGS sequence"/>
</dbReference>
<evidence type="ECO:0000313" key="2">
    <source>
        <dbReference type="EMBL" id="NWB45867.1"/>
    </source>
</evidence>
<dbReference type="GO" id="GO:0047429">
    <property type="term" value="F:nucleoside triphosphate diphosphatase activity"/>
    <property type="evidence" value="ECO:0007669"/>
    <property type="project" value="TreeGrafter"/>
</dbReference>
<protein>
    <recommendedName>
        <fullName evidence="1">NTP pyrophosphohydrolase MazG-like domain-containing protein</fullName>
    </recommendedName>
</protein>
<dbReference type="GO" id="GO:0046061">
    <property type="term" value="P:dATP catabolic process"/>
    <property type="evidence" value="ECO:0007669"/>
    <property type="project" value="TreeGrafter"/>
</dbReference>
<name>A0A7Y8BJH0_9PSED</name>
<dbReference type="SUPFAM" id="SSF101386">
    <property type="entry name" value="all-alpha NTP pyrophosphatases"/>
    <property type="match status" value="1"/>
</dbReference>
<dbReference type="Pfam" id="PF03819">
    <property type="entry name" value="MazG"/>
    <property type="match status" value="1"/>
</dbReference>
<dbReference type="AlphaFoldDB" id="A0A7Y8BJH0"/>
<dbReference type="GO" id="GO:0046076">
    <property type="term" value="P:dTTP catabolic process"/>
    <property type="evidence" value="ECO:0007669"/>
    <property type="project" value="TreeGrafter"/>
</dbReference>
<proteinExistence type="predicted"/>
<evidence type="ECO:0000259" key="1">
    <source>
        <dbReference type="Pfam" id="PF03819"/>
    </source>
</evidence>
<dbReference type="InterPro" id="IPR004518">
    <property type="entry name" value="MazG-like_dom"/>
</dbReference>
<dbReference type="PANTHER" id="PTHR30522">
    <property type="entry name" value="NUCLEOSIDE TRIPHOSPHATE PYROPHOSPHOHYDROLASE"/>
    <property type="match status" value="1"/>
</dbReference>
<accession>A0A7Y8BJH0</accession>
<sequence>MEYSNPKIAELVKRDAKKSAITDMPPNLISTNVNTPSGSILLICTYTMSIAPELISQLAAGREVYSFCPELSHLDVLGLKLTTMFRIGKVTDLVVLTKDGSPHSMQIPLMVQEAAENTNFEKSKITYQALEGGKVYTIGDRTIRKARHYSEIEKIMPLAKLRKVVETLRAPGGCPNDQAETWESIIDHLREETEEVAEAVKKNDIDNLCDELGDVLFNIMLMSRIAEEQQMFSIEDVVANSAEKMIRGHKKVFTADRPVKF</sequence>
<dbReference type="RefSeq" id="WP_177143507.1">
    <property type="nucleotide sequence ID" value="NZ_JACAPU010000007.1"/>
</dbReference>
<dbReference type="CDD" id="cd11528">
    <property type="entry name" value="NTP-PPase_MazG_Nterm"/>
    <property type="match status" value="1"/>
</dbReference>
<feature type="domain" description="NTP pyrophosphohydrolase MazG-like" evidence="1">
    <location>
        <begin position="181"/>
        <end position="253"/>
    </location>
</feature>
<dbReference type="GO" id="GO:0006203">
    <property type="term" value="P:dGTP catabolic process"/>
    <property type="evidence" value="ECO:0007669"/>
    <property type="project" value="TreeGrafter"/>
</dbReference>
<dbReference type="PANTHER" id="PTHR30522:SF0">
    <property type="entry name" value="NUCLEOSIDE TRIPHOSPHATE PYROPHOSPHOHYDROLASE"/>
    <property type="match status" value="1"/>
</dbReference>
<dbReference type="InterPro" id="IPR048015">
    <property type="entry name" value="NTP-PPase_MazG-like_N"/>
</dbReference>
<dbReference type="GO" id="GO:0046047">
    <property type="term" value="P:TTP catabolic process"/>
    <property type="evidence" value="ECO:0007669"/>
    <property type="project" value="TreeGrafter"/>
</dbReference>
<gene>
    <name evidence="2" type="ORF">HX829_05120</name>
</gene>
<reference evidence="2 3" key="1">
    <citation type="submission" date="2020-04" db="EMBL/GenBank/DDBJ databases">
        <title>Molecular characterization of pseudomonads from Agaricus bisporus reveal novel blotch 2 pathogens in Western Europe.</title>
        <authorList>
            <person name="Taparia T."/>
            <person name="Krijger M."/>
            <person name="Haynes E."/>
            <person name="Elpinstone J.G."/>
            <person name="Noble R."/>
            <person name="Van Der Wolf J."/>
        </authorList>
    </citation>
    <scope>NUCLEOTIDE SEQUENCE [LARGE SCALE GENOMIC DNA]</scope>
    <source>
        <strain evidence="2 3">F1001</strain>
    </source>
</reference>
<dbReference type="Gene3D" id="1.10.287.1080">
    <property type="entry name" value="MazG-like"/>
    <property type="match status" value="1"/>
</dbReference>
<dbReference type="GO" id="GO:0046052">
    <property type="term" value="P:UTP catabolic process"/>
    <property type="evidence" value="ECO:0007669"/>
    <property type="project" value="TreeGrafter"/>
</dbReference>
<comment type="caution">
    <text evidence="2">The sequence shown here is derived from an EMBL/GenBank/DDBJ whole genome shotgun (WGS) entry which is preliminary data.</text>
</comment>